<sequence>MMKHFEEMDLDDERIQKLKQNGKGKKPVENPEPLEVSSIKESQEQKEFAFKKRMVIAIRDWPPECGLLQYLLLGKYGCSRTRYGVSMMLLPYSLRGKYDVAPVLVTG</sequence>
<reference evidence="2 3" key="1">
    <citation type="submission" date="2019-05" db="EMBL/GenBank/DDBJ databases">
        <title>Mikania micrantha, genome provides insights into the molecular mechanism of rapid growth.</title>
        <authorList>
            <person name="Liu B."/>
        </authorList>
    </citation>
    <scope>NUCLEOTIDE SEQUENCE [LARGE SCALE GENOMIC DNA]</scope>
    <source>
        <strain evidence="2">NLD-2019</strain>
        <tissue evidence="2">Leaf</tissue>
    </source>
</reference>
<dbReference type="EMBL" id="SZYD01000005">
    <property type="protein sequence ID" value="KAD6118738.1"/>
    <property type="molecule type" value="Genomic_DNA"/>
</dbReference>
<accession>A0A5N6PAI1</accession>
<comment type="caution">
    <text evidence="2">The sequence shown here is derived from an EMBL/GenBank/DDBJ whole genome shotgun (WGS) entry which is preliminary data.</text>
</comment>
<name>A0A5N6PAI1_9ASTR</name>
<protein>
    <submittedName>
        <fullName evidence="2">Uncharacterized protein</fullName>
    </submittedName>
</protein>
<dbReference type="Proteomes" id="UP000326396">
    <property type="component" value="Linkage Group LG13"/>
</dbReference>
<evidence type="ECO:0000256" key="1">
    <source>
        <dbReference type="SAM" id="MobiDB-lite"/>
    </source>
</evidence>
<dbReference type="AlphaFoldDB" id="A0A5N6PAI1"/>
<organism evidence="2 3">
    <name type="scientific">Mikania micrantha</name>
    <name type="common">bitter vine</name>
    <dbReference type="NCBI Taxonomy" id="192012"/>
    <lineage>
        <taxon>Eukaryota</taxon>
        <taxon>Viridiplantae</taxon>
        <taxon>Streptophyta</taxon>
        <taxon>Embryophyta</taxon>
        <taxon>Tracheophyta</taxon>
        <taxon>Spermatophyta</taxon>
        <taxon>Magnoliopsida</taxon>
        <taxon>eudicotyledons</taxon>
        <taxon>Gunneridae</taxon>
        <taxon>Pentapetalae</taxon>
        <taxon>asterids</taxon>
        <taxon>campanulids</taxon>
        <taxon>Asterales</taxon>
        <taxon>Asteraceae</taxon>
        <taxon>Asteroideae</taxon>
        <taxon>Heliantheae alliance</taxon>
        <taxon>Eupatorieae</taxon>
        <taxon>Mikania</taxon>
    </lineage>
</organism>
<gene>
    <name evidence="2" type="ORF">E3N88_10009</name>
</gene>
<evidence type="ECO:0000313" key="2">
    <source>
        <dbReference type="EMBL" id="KAD6118738.1"/>
    </source>
</evidence>
<evidence type="ECO:0000313" key="3">
    <source>
        <dbReference type="Proteomes" id="UP000326396"/>
    </source>
</evidence>
<feature type="region of interest" description="Disordered" evidence="1">
    <location>
        <begin position="1"/>
        <end position="40"/>
    </location>
</feature>
<keyword evidence="3" id="KW-1185">Reference proteome</keyword>
<proteinExistence type="predicted"/>